<evidence type="ECO:0000313" key="2">
    <source>
        <dbReference type="Proteomes" id="UP001055125"/>
    </source>
</evidence>
<reference evidence="1" key="1">
    <citation type="journal article" date="2021" name="Front. Microbiol.">
        <title>Comprehensive Comparative Genomics and Phenotyping of Methylobacterium Species.</title>
        <authorList>
            <person name="Alessa O."/>
            <person name="Ogura Y."/>
            <person name="Fujitani Y."/>
            <person name="Takami H."/>
            <person name="Hayashi T."/>
            <person name="Sahin N."/>
            <person name="Tani A."/>
        </authorList>
    </citation>
    <scope>NUCLEOTIDE SEQUENCE</scope>
    <source>
        <strain evidence="1">DSM 19015</strain>
    </source>
</reference>
<dbReference type="RefSeq" id="WP_238245002.1">
    <property type="nucleotide sequence ID" value="NZ_BPQP01000048.1"/>
</dbReference>
<dbReference type="EMBL" id="BPQP01000048">
    <property type="protein sequence ID" value="GJD95870.1"/>
    <property type="molecule type" value="Genomic_DNA"/>
</dbReference>
<keyword evidence="2" id="KW-1185">Reference proteome</keyword>
<sequence>MGQRWSMCAAVAATLVLGFVLPEDRVHATEATTIYGMTLLLPGSAEGWTRKDLSDGVILQKTLPSDPAQGRRRPGAALIQITKPTAPNTPFPTAFQGYVAGLKALARQKPITKGTGVTVNGHAFAFERRCCGRANEGQPNEVRADGVFVGVGSPRAHHFLSLTTLQLSSDDAKPVEAEFEAVVRSLRPGPDDRPFALQPPKDGGGLDGTYTHLSTGIRPNPFGGTDFYAENEIMMFAPSGLYSREIPKDGLTLAEHCRATPTDCGTYRLSGRWMRGAERIELTEVENRFGMLSREEKPLTRKGEDLVIGEAEYRRIAPLPEGSPFEGTWRYLFAQSGSGAFSSGSIAVERTLSFSRDGRFRRTGGVGFSSSTDTGTGTTGLAGSNKRLLEEGRYEVMGHALTLLGDDGRSERLSLFAPEHGSDRLLVINGGNYLKQDRAKR</sequence>
<proteinExistence type="predicted"/>
<gene>
    <name evidence="1" type="ORF">OCOJLMKI_3086</name>
</gene>
<comment type="caution">
    <text evidence="1">The sequence shown here is derived from an EMBL/GenBank/DDBJ whole genome shotgun (WGS) entry which is preliminary data.</text>
</comment>
<accession>A0ABQ4RYE9</accession>
<protein>
    <submittedName>
        <fullName evidence="1">Uncharacterized protein</fullName>
    </submittedName>
</protein>
<organism evidence="1 2">
    <name type="scientific">Methylobacterium iners</name>
    <dbReference type="NCBI Taxonomy" id="418707"/>
    <lineage>
        <taxon>Bacteria</taxon>
        <taxon>Pseudomonadati</taxon>
        <taxon>Pseudomonadota</taxon>
        <taxon>Alphaproteobacteria</taxon>
        <taxon>Hyphomicrobiales</taxon>
        <taxon>Methylobacteriaceae</taxon>
        <taxon>Methylobacterium</taxon>
    </lineage>
</organism>
<reference evidence="1" key="2">
    <citation type="submission" date="2021-08" db="EMBL/GenBank/DDBJ databases">
        <authorList>
            <person name="Tani A."/>
            <person name="Ola A."/>
            <person name="Ogura Y."/>
            <person name="Katsura K."/>
            <person name="Hayashi T."/>
        </authorList>
    </citation>
    <scope>NUCLEOTIDE SEQUENCE</scope>
    <source>
        <strain evidence="1">DSM 19015</strain>
    </source>
</reference>
<name>A0ABQ4RYE9_9HYPH</name>
<dbReference type="Proteomes" id="UP001055125">
    <property type="component" value="Unassembled WGS sequence"/>
</dbReference>
<evidence type="ECO:0000313" key="1">
    <source>
        <dbReference type="EMBL" id="GJD95870.1"/>
    </source>
</evidence>